<evidence type="ECO:0000256" key="5">
    <source>
        <dbReference type="ARBA" id="ARBA00022692"/>
    </source>
</evidence>
<evidence type="ECO:0000256" key="4">
    <source>
        <dbReference type="ARBA" id="ARBA00022679"/>
    </source>
</evidence>
<evidence type="ECO:0000256" key="6">
    <source>
        <dbReference type="ARBA" id="ARBA00022989"/>
    </source>
</evidence>
<feature type="transmembrane region" description="Helical" evidence="8">
    <location>
        <begin position="201"/>
        <end position="221"/>
    </location>
</feature>
<evidence type="ECO:0000313" key="10">
    <source>
        <dbReference type="EMBL" id="MFD1515622.1"/>
    </source>
</evidence>
<keyword evidence="2" id="KW-1003">Cell membrane</keyword>
<feature type="transmembrane region" description="Helical" evidence="8">
    <location>
        <begin position="124"/>
        <end position="142"/>
    </location>
</feature>
<dbReference type="EC" id="2.4.-.-" evidence="10"/>
<keyword evidence="4 10" id="KW-0808">Transferase</keyword>
<evidence type="ECO:0000259" key="9">
    <source>
        <dbReference type="Pfam" id="PF25230"/>
    </source>
</evidence>
<feature type="transmembrane region" description="Helical" evidence="8">
    <location>
        <begin position="384"/>
        <end position="405"/>
    </location>
</feature>
<feature type="transmembrane region" description="Helical" evidence="8">
    <location>
        <begin position="97"/>
        <end position="117"/>
    </location>
</feature>
<keyword evidence="3 10" id="KW-0328">Glycosyltransferase</keyword>
<dbReference type="InterPro" id="IPR057168">
    <property type="entry name" value="DUF7846"/>
</dbReference>
<protein>
    <submittedName>
        <fullName evidence="10">ArnT family glycosyltransferase</fullName>
        <ecNumber evidence="10">2.4.-.-</ecNumber>
    </submittedName>
</protein>
<comment type="caution">
    <text evidence="10">The sequence shown here is derived from an EMBL/GenBank/DDBJ whole genome shotgun (WGS) entry which is preliminary data.</text>
</comment>
<dbReference type="GO" id="GO:0016757">
    <property type="term" value="F:glycosyltransferase activity"/>
    <property type="evidence" value="ECO:0007669"/>
    <property type="project" value="UniProtKB-KW"/>
</dbReference>
<gene>
    <name evidence="10" type="ORF">ACFSBT_20275</name>
</gene>
<evidence type="ECO:0000256" key="8">
    <source>
        <dbReference type="SAM" id="Phobius"/>
    </source>
</evidence>
<organism evidence="10 11">
    <name type="scientific">Halomarina rubra</name>
    <dbReference type="NCBI Taxonomy" id="2071873"/>
    <lineage>
        <taxon>Archaea</taxon>
        <taxon>Methanobacteriati</taxon>
        <taxon>Methanobacteriota</taxon>
        <taxon>Stenosarchaea group</taxon>
        <taxon>Halobacteria</taxon>
        <taxon>Halobacteriales</taxon>
        <taxon>Natronomonadaceae</taxon>
        <taxon>Halomarina</taxon>
    </lineage>
</organism>
<dbReference type="Pfam" id="PF25230">
    <property type="entry name" value="DUF7846"/>
    <property type="match status" value="1"/>
</dbReference>
<evidence type="ECO:0000256" key="1">
    <source>
        <dbReference type="ARBA" id="ARBA00004651"/>
    </source>
</evidence>
<feature type="transmembrane region" description="Helical" evidence="8">
    <location>
        <begin position="425"/>
        <end position="446"/>
    </location>
</feature>
<feature type="transmembrane region" description="Helical" evidence="8">
    <location>
        <begin position="306"/>
        <end position="324"/>
    </location>
</feature>
<dbReference type="RefSeq" id="WP_250875531.1">
    <property type="nucleotide sequence ID" value="NZ_JALXFV010000008.1"/>
</dbReference>
<reference evidence="10 11" key="1">
    <citation type="journal article" date="2019" name="Int. J. Syst. Evol. Microbiol.">
        <title>The Global Catalogue of Microorganisms (GCM) 10K type strain sequencing project: providing services to taxonomists for standard genome sequencing and annotation.</title>
        <authorList>
            <consortium name="The Broad Institute Genomics Platform"/>
            <consortium name="The Broad Institute Genome Sequencing Center for Infectious Disease"/>
            <person name="Wu L."/>
            <person name="Ma J."/>
        </authorList>
    </citation>
    <scope>NUCLEOTIDE SEQUENCE [LARGE SCALE GENOMIC DNA]</scope>
    <source>
        <strain evidence="10 11">CGMCC 1.12563</strain>
    </source>
</reference>
<dbReference type="EMBL" id="JBHUDC010000008">
    <property type="protein sequence ID" value="MFD1515622.1"/>
    <property type="molecule type" value="Genomic_DNA"/>
</dbReference>
<keyword evidence="11" id="KW-1185">Reference proteome</keyword>
<evidence type="ECO:0000313" key="11">
    <source>
        <dbReference type="Proteomes" id="UP001597187"/>
    </source>
</evidence>
<dbReference type="GO" id="GO:0008610">
    <property type="term" value="P:lipid biosynthetic process"/>
    <property type="evidence" value="ECO:0007669"/>
    <property type="project" value="UniProtKB-ARBA"/>
</dbReference>
<feature type="transmembrane region" description="Helical" evidence="8">
    <location>
        <begin position="344"/>
        <end position="364"/>
    </location>
</feature>
<evidence type="ECO:0000256" key="7">
    <source>
        <dbReference type="ARBA" id="ARBA00023136"/>
    </source>
</evidence>
<dbReference type="AlphaFoldDB" id="A0ABD6B1C3"/>
<dbReference type="InterPro" id="IPR050297">
    <property type="entry name" value="LipidA_mod_glycosyltrf_83"/>
</dbReference>
<keyword evidence="5 8" id="KW-0812">Transmembrane</keyword>
<comment type="subcellular location">
    <subcellularLocation>
        <location evidence="1">Cell membrane</location>
        <topology evidence="1">Multi-pass membrane protein</topology>
    </subcellularLocation>
</comment>
<keyword evidence="7 8" id="KW-0472">Membrane</keyword>
<evidence type="ECO:0000256" key="2">
    <source>
        <dbReference type="ARBA" id="ARBA00022475"/>
    </source>
</evidence>
<proteinExistence type="predicted"/>
<dbReference type="PANTHER" id="PTHR33908:SF11">
    <property type="entry name" value="MEMBRANE PROTEIN"/>
    <property type="match status" value="1"/>
</dbReference>
<dbReference type="PANTHER" id="PTHR33908">
    <property type="entry name" value="MANNOSYLTRANSFERASE YKCB-RELATED"/>
    <property type="match status" value="1"/>
</dbReference>
<name>A0ABD6B1C3_9EURY</name>
<dbReference type="GO" id="GO:0005886">
    <property type="term" value="C:plasma membrane"/>
    <property type="evidence" value="ECO:0007669"/>
    <property type="project" value="UniProtKB-SubCell"/>
</dbReference>
<sequence length="701" mass="74838">MNRPRPDSRLVLASLALLAGVVVFLTARALFPELSTNHDEGVYLQQSAMLLEGKLWLTTDLPGAFRPWFFVEDGTRLYPKYAPMTALVFAPGVALGVPRLVLAVVAAGNVALVGLLAREAFEEWTGVLAAAFALATPFFALISATFLPYAPTTLLNLTFALCYLRSLRRLDAGHPRASLAYALAGGVAVAFAFIARPFTAVLFALPFVGHALWTLGGRLRAAGVFATFRAPVAARLLVVAAAGATGVALTLGYNAVVTGDALLFPYEAFAPLDGLGFGYRRMLHYDRVFTPALALNANLTLLWELATRWTVAAPLGTLLALVGLSTLRDGREPDALVADRTVRVLLAGVALTVAVGNVYFWGSLNVLGGLSDPTDGFMGSYGPFYHFDLLLPLSVFGAAGLRLAVTRGRSWLSARPRLDARQVRVVAIVLVLVAVPVAVGAQVAALDGPVERHTESSGHYERALEPIRDHEFDRGVVFVPQAFGPWLNHPFQSLRNGGSLASGEVLYAQDRDPAGDFAVVDAYSNRTLYRFTYRGEWGPGPRPVTPALQELTVREGTSHTVRTRVGAVGRLSSVRVEAGGAVVARSPDTANDANTHTVRWTVNGTHVSYGDAAIPLDGPEEVSVLVTYVQEGGATLTYRQDVSVDATGESVRVVWPAETRVCRLTTDCGTEGTYLDGAGEYVGGVSVETRLSTEGDETEDG</sequence>
<feature type="domain" description="DUF7846" evidence="9">
    <location>
        <begin position="476"/>
        <end position="641"/>
    </location>
</feature>
<feature type="transmembrane region" description="Helical" evidence="8">
    <location>
        <begin position="233"/>
        <end position="256"/>
    </location>
</feature>
<keyword evidence="6 8" id="KW-1133">Transmembrane helix</keyword>
<accession>A0ABD6B1C3</accession>
<evidence type="ECO:0000256" key="3">
    <source>
        <dbReference type="ARBA" id="ARBA00022676"/>
    </source>
</evidence>
<dbReference type="Proteomes" id="UP001597187">
    <property type="component" value="Unassembled WGS sequence"/>
</dbReference>